<gene>
    <name evidence="5" type="ORF">SAMN05421867_101109</name>
</gene>
<proteinExistence type="predicted"/>
<evidence type="ECO:0000313" key="6">
    <source>
        <dbReference type="Proteomes" id="UP000199012"/>
    </source>
</evidence>
<feature type="region of interest" description="Disordered" evidence="2">
    <location>
        <begin position="43"/>
        <end position="86"/>
    </location>
</feature>
<dbReference type="InterPro" id="IPR025645">
    <property type="entry name" value="DUF4349"/>
</dbReference>
<keyword evidence="3" id="KW-0812">Transmembrane</keyword>
<name>A0A1I0V2U5_9CELL</name>
<feature type="compositionally biased region" description="Low complexity" evidence="2">
    <location>
        <begin position="43"/>
        <end position="78"/>
    </location>
</feature>
<keyword evidence="1" id="KW-0175">Coiled coil</keyword>
<feature type="transmembrane region" description="Helical" evidence="3">
    <location>
        <begin position="20"/>
        <end position="39"/>
    </location>
</feature>
<dbReference type="RefSeq" id="WP_090029798.1">
    <property type="nucleotide sequence ID" value="NZ_BONM01000005.1"/>
</dbReference>
<dbReference type="Proteomes" id="UP000199012">
    <property type="component" value="Unassembled WGS sequence"/>
</dbReference>
<keyword evidence="3" id="KW-1133">Transmembrane helix</keyword>
<feature type="region of interest" description="Disordered" evidence="2">
    <location>
        <begin position="304"/>
        <end position="327"/>
    </location>
</feature>
<keyword evidence="6" id="KW-1185">Reference proteome</keyword>
<dbReference type="Pfam" id="PF14257">
    <property type="entry name" value="DUF4349"/>
    <property type="match status" value="1"/>
</dbReference>
<dbReference type="STRING" id="988821.SAMN05421867_101109"/>
<evidence type="ECO:0000313" key="5">
    <source>
        <dbReference type="EMBL" id="SFA70453.1"/>
    </source>
</evidence>
<reference evidence="5 6" key="1">
    <citation type="submission" date="2016-10" db="EMBL/GenBank/DDBJ databases">
        <authorList>
            <person name="de Groot N.N."/>
        </authorList>
    </citation>
    <scope>NUCLEOTIDE SEQUENCE [LARGE SCALE GENOMIC DNA]</scope>
    <source>
        <strain evidence="5 6">CGMCC 4.6945</strain>
    </source>
</reference>
<keyword evidence="3" id="KW-0472">Membrane</keyword>
<dbReference type="OrthoDB" id="186919at2"/>
<evidence type="ECO:0000256" key="3">
    <source>
        <dbReference type="SAM" id="Phobius"/>
    </source>
</evidence>
<evidence type="ECO:0000256" key="2">
    <source>
        <dbReference type="SAM" id="MobiDB-lite"/>
    </source>
</evidence>
<evidence type="ECO:0000259" key="4">
    <source>
        <dbReference type="Pfam" id="PF14257"/>
    </source>
</evidence>
<feature type="coiled-coil region" evidence="1">
    <location>
        <begin position="173"/>
        <end position="230"/>
    </location>
</feature>
<organism evidence="5 6">
    <name type="scientific">Cellulomonas marina</name>
    <dbReference type="NCBI Taxonomy" id="988821"/>
    <lineage>
        <taxon>Bacteria</taxon>
        <taxon>Bacillati</taxon>
        <taxon>Actinomycetota</taxon>
        <taxon>Actinomycetes</taxon>
        <taxon>Micrococcales</taxon>
        <taxon>Cellulomonadaceae</taxon>
        <taxon>Cellulomonas</taxon>
    </lineage>
</organism>
<protein>
    <recommendedName>
        <fullName evidence="4">DUF4349 domain-containing protein</fullName>
    </recommendedName>
</protein>
<dbReference type="EMBL" id="FOKA01000001">
    <property type="protein sequence ID" value="SFA70453.1"/>
    <property type="molecule type" value="Genomic_DNA"/>
</dbReference>
<feature type="transmembrane region" description="Helical" evidence="3">
    <location>
        <begin position="270"/>
        <end position="297"/>
    </location>
</feature>
<accession>A0A1I0V2U5</accession>
<sequence length="327" mass="33398">MVTTTTPAQVTGGRRTLRRTRWSAVAGVALAGLLVLTACSATSGDSASAGGGSEMAEAAPPAGDGSGAAPAADEAAPGTDTQESRQVVQTGEVRMTAEDPVAAADDVAALVEGTGGRVDDRYVVTDRGEEAPASAALTVRVPAEDLTAVLTRLDEVGEVVEQQVQARDVTGTAQDLDARIRALEVSVARMEDLLARATTSTDLVTAEDALTDRQSRLEELRAQRARLAEEVALSTLVVAIDIPGGVAVTAEPQGFLDGLSSGWGALVTTLGVALVVVGVVLPWALAAGALLGLVVLVQRGWGRRGRHTTGSDAPVAPTEPGRERVDA</sequence>
<feature type="domain" description="DUF4349" evidence="4">
    <location>
        <begin position="85"/>
        <end position="295"/>
    </location>
</feature>
<dbReference type="AlphaFoldDB" id="A0A1I0V2U5"/>
<evidence type="ECO:0000256" key="1">
    <source>
        <dbReference type="SAM" id="Coils"/>
    </source>
</evidence>